<organism evidence="2 3">
    <name type="scientific">Altererythrobacter ishigakiensis</name>
    <dbReference type="NCBI Taxonomy" id="476157"/>
    <lineage>
        <taxon>Bacteria</taxon>
        <taxon>Pseudomonadati</taxon>
        <taxon>Pseudomonadota</taxon>
        <taxon>Alphaproteobacteria</taxon>
        <taxon>Sphingomonadales</taxon>
        <taxon>Erythrobacteraceae</taxon>
        <taxon>Altererythrobacter</taxon>
    </lineage>
</organism>
<protein>
    <submittedName>
        <fullName evidence="2">PilZ domain-containing protein</fullName>
    </submittedName>
</protein>
<feature type="domain" description="PilZ" evidence="1">
    <location>
        <begin position="116"/>
        <end position="198"/>
    </location>
</feature>
<comment type="caution">
    <text evidence="2">The sequence shown here is derived from an EMBL/GenBank/DDBJ whole genome shotgun (WGS) entry which is preliminary data.</text>
</comment>
<dbReference type="SUPFAM" id="SSF141371">
    <property type="entry name" value="PilZ domain-like"/>
    <property type="match status" value="1"/>
</dbReference>
<dbReference type="GO" id="GO:0035438">
    <property type="term" value="F:cyclic-di-GMP binding"/>
    <property type="evidence" value="ECO:0007669"/>
    <property type="project" value="InterPro"/>
</dbReference>
<dbReference type="OrthoDB" id="7929489at2"/>
<dbReference type="InterPro" id="IPR009875">
    <property type="entry name" value="PilZ_domain"/>
</dbReference>
<name>A0A562UT82_9SPHN</name>
<proteinExistence type="predicted"/>
<evidence type="ECO:0000313" key="2">
    <source>
        <dbReference type="EMBL" id="TWJ08798.1"/>
    </source>
</evidence>
<gene>
    <name evidence="2" type="ORF">JN10_0415</name>
</gene>
<dbReference type="Proteomes" id="UP000320547">
    <property type="component" value="Unassembled WGS sequence"/>
</dbReference>
<evidence type="ECO:0000313" key="3">
    <source>
        <dbReference type="Proteomes" id="UP000320547"/>
    </source>
</evidence>
<accession>A0A562UT82</accession>
<dbReference type="Pfam" id="PF07238">
    <property type="entry name" value="PilZ"/>
    <property type="match status" value="1"/>
</dbReference>
<evidence type="ECO:0000259" key="1">
    <source>
        <dbReference type="Pfam" id="PF07238"/>
    </source>
</evidence>
<dbReference type="EMBL" id="VLLK01000001">
    <property type="protein sequence ID" value="TWJ08798.1"/>
    <property type="molecule type" value="Genomic_DNA"/>
</dbReference>
<sequence>MDQAALKPDAGFETVEPAEQRAARRYSLLIRPAKLVSPQGEFICVLRDVSRTGVSAKLFHKLPRCEEYTLEMQNGQAYQMAKVWERDGEAGFAFSSQVDIGTLIAEPSNFPKRGLRLDLSFPITISAASVAHMAFVENFSQQGARLVCSGKLAIDQSVMIEGDNLRAIRAKVRWRRGDCYGIVFDDTFSLRDFAQLVAQMQCPVLFE</sequence>
<dbReference type="AlphaFoldDB" id="A0A562UT82"/>
<keyword evidence="3" id="KW-1185">Reference proteome</keyword>
<reference evidence="2 3" key="1">
    <citation type="submission" date="2019-07" db="EMBL/GenBank/DDBJ databases">
        <title>Genomic Encyclopedia of Archaeal and Bacterial Type Strains, Phase II (KMG-II): from individual species to whole genera.</title>
        <authorList>
            <person name="Goeker M."/>
        </authorList>
    </citation>
    <scope>NUCLEOTIDE SEQUENCE [LARGE SCALE GENOMIC DNA]</scope>
    <source>
        <strain evidence="2 3">ATCC BAA-2084</strain>
    </source>
</reference>